<proteinExistence type="predicted"/>
<evidence type="ECO:0008006" key="4">
    <source>
        <dbReference type="Google" id="ProtNLM"/>
    </source>
</evidence>
<name>A0ABS5FJD4_9BRAD</name>
<dbReference type="EMBL" id="JAFCJH010000014">
    <property type="protein sequence ID" value="MBR0796892.1"/>
    <property type="molecule type" value="Genomic_DNA"/>
</dbReference>
<feature type="transmembrane region" description="Helical" evidence="1">
    <location>
        <begin position="45"/>
        <end position="66"/>
    </location>
</feature>
<feature type="transmembrane region" description="Helical" evidence="1">
    <location>
        <begin position="110"/>
        <end position="135"/>
    </location>
</feature>
<dbReference type="Proteomes" id="UP001315278">
    <property type="component" value="Unassembled WGS sequence"/>
</dbReference>
<reference evidence="3" key="1">
    <citation type="journal article" date="2021" name="ISME J.">
        <title>Evolutionary origin and ecological implication of a unique nif island in free-living Bradyrhizobium lineages.</title>
        <authorList>
            <person name="Tao J."/>
        </authorList>
    </citation>
    <scope>NUCLEOTIDE SEQUENCE [LARGE SCALE GENOMIC DNA]</scope>
    <source>
        <strain evidence="3">SZCCT0434</strain>
    </source>
</reference>
<gene>
    <name evidence="2" type="ORF">JQ615_15990</name>
</gene>
<evidence type="ECO:0000313" key="2">
    <source>
        <dbReference type="EMBL" id="MBR0796892.1"/>
    </source>
</evidence>
<dbReference type="RefSeq" id="WP_212493060.1">
    <property type="nucleotide sequence ID" value="NZ_JAFCJH010000014.1"/>
</dbReference>
<comment type="caution">
    <text evidence="2">The sequence shown here is derived from an EMBL/GenBank/DDBJ whole genome shotgun (WGS) entry which is preliminary data.</text>
</comment>
<sequence length="136" mass="15167">MARHLVAHNRPVFEQLHPKIYGTAVGLVVWFALSAWILFDRQSAVGLPLAMVSLLLFVAVMLPWLLSRIWKRHRLPLDQHEDSVSFQDWKAGDLAVWGSRLHSMHAAIDMLLPLAAVAFGLTAIGIVFLICAHTAP</sequence>
<keyword evidence="3" id="KW-1185">Reference proteome</keyword>
<evidence type="ECO:0000313" key="3">
    <source>
        <dbReference type="Proteomes" id="UP001315278"/>
    </source>
</evidence>
<protein>
    <recommendedName>
        <fullName evidence="4">DUF2269 family protein</fullName>
    </recommendedName>
</protein>
<feature type="transmembrane region" description="Helical" evidence="1">
    <location>
        <begin position="20"/>
        <end position="39"/>
    </location>
</feature>
<keyword evidence="1" id="KW-1133">Transmembrane helix</keyword>
<evidence type="ECO:0000256" key="1">
    <source>
        <dbReference type="SAM" id="Phobius"/>
    </source>
</evidence>
<keyword evidence="1" id="KW-0812">Transmembrane</keyword>
<organism evidence="2 3">
    <name type="scientific">Bradyrhizobium jicamae</name>
    <dbReference type="NCBI Taxonomy" id="280332"/>
    <lineage>
        <taxon>Bacteria</taxon>
        <taxon>Pseudomonadati</taxon>
        <taxon>Pseudomonadota</taxon>
        <taxon>Alphaproteobacteria</taxon>
        <taxon>Hyphomicrobiales</taxon>
        <taxon>Nitrobacteraceae</taxon>
        <taxon>Bradyrhizobium</taxon>
    </lineage>
</organism>
<keyword evidence="1" id="KW-0472">Membrane</keyword>
<accession>A0ABS5FJD4</accession>